<sequence length="17" mass="1947">MHVGSSANLFSPMNWRL</sequence>
<protein>
    <submittedName>
        <fullName evidence="1">Uncharacterized protein</fullName>
    </submittedName>
</protein>
<dbReference type="EMBL" id="GGEC01086746">
    <property type="protein sequence ID" value="MBX67230.1"/>
    <property type="molecule type" value="Transcribed_RNA"/>
</dbReference>
<organism evidence="1">
    <name type="scientific">Rhizophora mucronata</name>
    <name type="common">Asiatic mangrove</name>
    <dbReference type="NCBI Taxonomy" id="61149"/>
    <lineage>
        <taxon>Eukaryota</taxon>
        <taxon>Viridiplantae</taxon>
        <taxon>Streptophyta</taxon>
        <taxon>Embryophyta</taxon>
        <taxon>Tracheophyta</taxon>
        <taxon>Spermatophyta</taxon>
        <taxon>Magnoliopsida</taxon>
        <taxon>eudicotyledons</taxon>
        <taxon>Gunneridae</taxon>
        <taxon>Pentapetalae</taxon>
        <taxon>rosids</taxon>
        <taxon>fabids</taxon>
        <taxon>Malpighiales</taxon>
        <taxon>Rhizophoraceae</taxon>
        <taxon>Rhizophora</taxon>
    </lineage>
</organism>
<evidence type="ECO:0000313" key="1">
    <source>
        <dbReference type="EMBL" id="MBX67230.1"/>
    </source>
</evidence>
<name>A0A2P2QJR0_RHIMU</name>
<accession>A0A2P2QJR0</accession>
<proteinExistence type="predicted"/>
<dbReference type="AlphaFoldDB" id="A0A2P2QJR0"/>
<reference evidence="1" key="1">
    <citation type="submission" date="2018-02" db="EMBL/GenBank/DDBJ databases">
        <title>Rhizophora mucronata_Transcriptome.</title>
        <authorList>
            <person name="Meera S.P."/>
            <person name="Sreeshan A."/>
            <person name="Augustine A."/>
        </authorList>
    </citation>
    <scope>NUCLEOTIDE SEQUENCE</scope>
    <source>
        <tissue evidence="1">Leaf</tissue>
    </source>
</reference>